<sequence length="570" mass="62688">MSADTPARRTWGPLEDASVMAAAAVLPQLLRHKGDATNAGHVFSHGRIAEWNPDQPNAVGTPEQHAAVALLPRVLEALLRSDDGTVDPEVRADLALIAEGRGREIPLTKERMHRLFPQAKALHMANYGSFGGTPIPVTACHNAYQLCAVDGDSDRFLLRQVFGVMEDVHRVLASYMGLPTTDNIVLVDNAGAAFNVVAESVIFNPAFYRKRHPAPSAKPLRITVMSSGYPMVRNCSQFYQDRQRMLRDALPEGTPLWDYQVDVCDLTEAMVASLESDCVALVDGIVDFAAANEADVVIFDHCAFAPAFVYPVRELSAKIKAARPGCFVVVDAAHAIGAVSLEGVFADPVPFDAWFSNNHKWLMAPKSTAVLWFSDEYADWMHPAVKSNLYRGTPLSSTEADRERQLGVLKNNSNGLRFPVDAGPAARRRAEFYWQGTRDHTGEMSIVDLVWLRRELGDDRILARTHELAIQCAEAMAEVWGTAPLVRNAKVIGSMNTVKLPTDDHAEVVAVADWLSKTHSTHIPSMRLNGKAYCRIAPQIFSDVEDFRVVARRYLEALAAVRKLAAETTA</sequence>
<dbReference type="PANTHER" id="PTHR43092">
    <property type="entry name" value="L-CYSTEINE DESULFHYDRASE"/>
    <property type="match status" value="1"/>
</dbReference>
<gene>
    <name evidence="2" type="ORF">NDES1114_LOCUS24228</name>
</gene>
<name>A0A7S1QG26_NEODS</name>
<evidence type="ECO:0000313" key="2">
    <source>
        <dbReference type="EMBL" id="CAD9134359.1"/>
    </source>
</evidence>
<proteinExistence type="predicted"/>
<protein>
    <recommendedName>
        <fullName evidence="3">Aminotransferase class V domain-containing protein</fullName>
    </recommendedName>
</protein>
<organism evidence="2">
    <name type="scientific">Neobodo designis</name>
    <name type="common">Flagellated protozoan</name>
    <name type="synonym">Bodo designis</name>
    <dbReference type="NCBI Taxonomy" id="312471"/>
    <lineage>
        <taxon>Eukaryota</taxon>
        <taxon>Discoba</taxon>
        <taxon>Euglenozoa</taxon>
        <taxon>Kinetoplastea</taxon>
        <taxon>Metakinetoplastina</taxon>
        <taxon>Neobodonida</taxon>
        <taxon>Neobodo</taxon>
    </lineage>
</organism>
<dbReference type="AlphaFoldDB" id="A0A7S1QG26"/>
<accession>A0A7S1QG26</accession>
<keyword evidence="1" id="KW-0663">Pyridoxal phosphate</keyword>
<reference evidence="2" key="1">
    <citation type="submission" date="2021-01" db="EMBL/GenBank/DDBJ databases">
        <authorList>
            <person name="Corre E."/>
            <person name="Pelletier E."/>
            <person name="Niang G."/>
            <person name="Scheremetjew M."/>
            <person name="Finn R."/>
            <person name="Kale V."/>
            <person name="Holt S."/>
            <person name="Cochrane G."/>
            <person name="Meng A."/>
            <person name="Brown T."/>
            <person name="Cohen L."/>
        </authorList>
    </citation>
    <scope>NUCLEOTIDE SEQUENCE</scope>
    <source>
        <strain evidence="2">CCAP 1951/1</strain>
    </source>
</reference>
<dbReference type="InterPro" id="IPR015421">
    <property type="entry name" value="PyrdxlP-dep_Trfase_major"/>
</dbReference>
<evidence type="ECO:0000256" key="1">
    <source>
        <dbReference type="ARBA" id="ARBA00022898"/>
    </source>
</evidence>
<evidence type="ECO:0008006" key="3">
    <source>
        <dbReference type="Google" id="ProtNLM"/>
    </source>
</evidence>
<dbReference type="InterPro" id="IPR015424">
    <property type="entry name" value="PyrdxlP-dep_Trfase"/>
</dbReference>
<dbReference type="PANTHER" id="PTHR43092:SF2">
    <property type="entry name" value="HERCYNYLCYSTEINE SULFOXIDE LYASE"/>
    <property type="match status" value="1"/>
</dbReference>
<dbReference type="EMBL" id="HBGF01036148">
    <property type="protein sequence ID" value="CAD9134359.1"/>
    <property type="molecule type" value="Transcribed_RNA"/>
</dbReference>
<dbReference type="SUPFAM" id="SSF53383">
    <property type="entry name" value="PLP-dependent transferases"/>
    <property type="match status" value="1"/>
</dbReference>
<dbReference type="Gene3D" id="3.40.640.10">
    <property type="entry name" value="Type I PLP-dependent aspartate aminotransferase-like (Major domain)"/>
    <property type="match status" value="1"/>
</dbReference>